<dbReference type="GO" id="GO:0005576">
    <property type="term" value="C:extracellular region"/>
    <property type="evidence" value="ECO:0007669"/>
    <property type="project" value="UniProtKB-SubCell"/>
</dbReference>
<dbReference type="Pfam" id="PF00353">
    <property type="entry name" value="HemolysinCabind"/>
    <property type="match status" value="2"/>
</dbReference>
<comment type="caution">
    <text evidence="4">The sequence shown here is derived from an EMBL/GenBank/DDBJ whole genome shotgun (WGS) entry which is preliminary data.</text>
</comment>
<accession>A0A417Y3D3</accession>
<dbReference type="Proteomes" id="UP000283644">
    <property type="component" value="Unassembled WGS sequence"/>
</dbReference>
<dbReference type="PANTHER" id="PTHR38340">
    <property type="entry name" value="S-LAYER PROTEIN"/>
    <property type="match status" value="1"/>
</dbReference>
<reference evidence="4 5" key="1">
    <citation type="submission" date="2018-09" db="EMBL/GenBank/DDBJ databases">
        <title>Genome sequencing of Nocardioides immobilis CCTCC AB 2017083 for comparison to Nocardioides silvaticus.</title>
        <authorList>
            <person name="Li C."/>
            <person name="Wang G."/>
        </authorList>
    </citation>
    <scope>NUCLEOTIDE SEQUENCE [LARGE SCALE GENOMIC DNA]</scope>
    <source>
        <strain evidence="4 5">CCTCC AB 2017083</strain>
    </source>
</reference>
<feature type="region of interest" description="Disordered" evidence="3">
    <location>
        <begin position="260"/>
        <end position="310"/>
    </location>
</feature>
<keyword evidence="2" id="KW-0964">Secreted</keyword>
<dbReference type="GO" id="GO:0005509">
    <property type="term" value="F:calcium ion binding"/>
    <property type="evidence" value="ECO:0007669"/>
    <property type="project" value="InterPro"/>
</dbReference>
<evidence type="ECO:0008006" key="6">
    <source>
        <dbReference type="Google" id="ProtNLM"/>
    </source>
</evidence>
<dbReference type="InterPro" id="IPR011049">
    <property type="entry name" value="Serralysin-like_metalloprot_C"/>
</dbReference>
<evidence type="ECO:0000256" key="3">
    <source>
        <dbReference type="SAM" id="MobiDB-lite"/>
    </source>
</evidence>
<proteinExistence type="predicted"/>
<gene>
    <name evidence="4" type="ORF">D0Z08_10895</name>
</gene>
<evidence type="ECO:0000256" key="2">
    <source>
        <dbReference type="ARBA" id="ARBA00022525"/>
    </source>
</evidence>
<evidence type="ECO:0000313" key="5">
    <source>
        <dbReference type="Proteomes" id="UP000283644"/>
    </source>
</evidence>
<comment type="subcellular location">
    <subcellularLocation>
        <location evidence="1">Secreted</location>
    </subcellularLocation>
</comment>
<dbReference type="PRINTS" id="PR00313">
    <property type="entry name" value="CABNDNGRPT"/>
</dbReference>
<evidence type="ECO:0000256" key="1">
    <source>
        <dbReference type="ARBA" id="ARBA00004613"/>
    </source>
</evidence>
<feature type="compositionally biased region" description="Basic and acidic residues" evidence="3">
    <location>
        <begin position="298"/>
        <end position="310"/>
    </location>
</feature>
<protein>
    <recommendedName>
        <fullName evidence="6">Calcium-binding protein</fullName>
    </recommendedName>
</protein>
<organism evidence="4 5">
    <name type="scientific">Nocardioides immobilis</name>
    <dbReference type="NCBI Taxonomy" id="2049295"/>
    <lineage>
        <taxon>Bacteria</taxon>
        <taxon>Bacillati</taxon>
        <taxon>Actinomycetota</taxon>
        <taxon>Actinomycetes</taxon>
        <taxon>Propionibacteriales</taxon>
        <taxon>Nocardioidaceae</taxon>
        <taxon>Nocardioides</taxon>
    </lineage>
</organism>
<dbReference type="SUPFAM" id="SSF51120">
    <property type="entry name" value="beta-Roll"/>
    <property type="match status" value="1"/>
</dbReference>
<sequence>MPGELLITSPGPDVIVTNGARAVRSLNGDDVICATGNQAVTITPGGGDDVVDARSIGDDGWATTHLGARGVAGSSGDDVYLGSANSEAVRLASGAPADRKRVSLGGGEDYFTVEDGYPGRARAWLGAGPDQASVYGIRSGIDLDFGPGRHDQLTAWCDDCEDATFNLRRGTIRVDGAPAGQASNIEKLEFDTSTLGAVHSATVIGNDAANWISLHACLSEVRAGAGNDDVYASGHQNVCGRLEAEILGGAGDDFLWGWDGRTTTRGGPGDDAMVGGPGSDTLRGGDGQDLARGGPGEDACRAELRRSCES</sequence>
<dbReference type="InterPro" id="IPR001343">
    <property type="entry name" value="Hemolysn_Ca-bd"/>
</dbReference>
<dbReference type="Gene3D" id="2.160.20.160">
    <property type="match status" value="1"/>
</dbReference>
<dbReference type="PANTHER" id="PTHR38340:SF1">
    <property type="entry name" value="S-LAYER PROTEIN"/>
    <property type="match status" value="1"/>
</dbReference>
<dbReference type="InterPro" id="IPR050557">
    <property type="entry name" value="RTX_toxin/Mannuronan_C5-epim"/>
</dbReference>
<dbReference type="EMBL" id="QXGH01000014">
    <property type="protein sequence ID" value="RHW27163.1"/>
    <property type="molecule type" value="Genomic_DNA"/>
</dbReference>
<name>A0A417Y3D3_9ACTN</name>
<evidence type="ECO:0000313" key="4">
    <source>
        <dbReference type="EMBL" id="RHW27163.1"/>
    </source>
</evidence>
<keyword evidence="5" id="KW-1185">Reference proteome</keyword>
<dbReference type="AlphaFoldDB" id="A0A417Y3D3"/>